<accession>A0A7U2EXV7</accession>
<reference evidence="2" key="1">
    <citation type="journal article" date="2021" name="BMC Genomics">
        <title>Chromosome-level genome assembly and manually-curated proteome of model necrotroph Parastagonospora nodorum Sn15 reveals a genome-wide trove of candidate effector homologs, and redundancy of virulence-related functions within an accessory chromosome.</title>
        <authorList>
            <person name="Bertazzoni S."/>
            <person name="Jones D.A.B."/>
            <person name="Phan H.T."/>
            <person name="Tan K.-C."/>
            <person name="Hane J.K."/>
        </authorList>
    </citation>
    <scope>NUCLEOTIDE SEQUENCE [LARGE SCALE GENOMIC DNA]</scope>
    <source>
        <strain evidence="2">SN15 / ATCC MYA-4574 / FGSC 10173)</strain>
    </source>
</reference>
<dbReference type="VEuPathDB" id="FungiDB:JI435_428800"/>
<protein>
    <submittedName>
        <fullName evidence="1">Uncharacterized protein</fullName>
    </submittedName>
</protein>
<evidence type="ECO:0000313" key="2">
    <source>
        <dbReference type="Proteomes" id="UP000663193"/>
    </source>
</evidence>
<proteinExistence type="predicted"/>
<name>A0A7U2EXV7_PHANO</name>
<sequence length="158" mass="17267">MCMVDAACIESRISASQPLPACSKSQPMMAKPSTGALVVVRSPDNRLCCVLNPELHKCKLRLSHADSLYNTPNWLHLGLLVMHGAESDLQHHVSCVVCTLGRYDMPSSPVHCDLLISVENRQEKGQLSGHVSALIHCASWTLGIPLFSDQVYLGSRHP</sequence>
<evidence type="ECO:0000313" key="1">
    <source>
        <dbReference type="EMBL" id="QRC93035.1"/>
    </source>
</evidence>
<keyword evidence="2" id="KW-1185">Reference proteome</keyword>
<organism evidence="1 2">
    <name type="scientific">Phaeosphaeria nodorum (strain SN15 / ATCC MYA-4574 / FGSC 10173)</name>
    <name type="common">Glume blotch fungus</name>
    <name type="synonym">Parastagonospora nodorum</name>
    <dbReference type="NCBI Taxonomy" id="321614"/>
    <lineage>
        <taxon>Eukaryota</taxon>
        <taxon>Fungi</taxon>
        <taxon>Dikarya</taxon>
        <taxon>Ascomycota</taxon>
        <taxon>Pezizomycotina</taxon>
        <taxon>Dothideomycetes</taxon>
        <taxon>Pleosporomycetidae</taxon>
        <taxon>Pleosporales</taxon>
        <taxon>Pleosporineae</taxon>
        <taxon>Phaeosphaeriaceae</taxon>
        <taxon>Parastagonospora</taxon>
    </lineage>
</organism>
<dbReference type="AlphaFoldDB" id="A0A7U2EXV7"/>
<dbReference type="Proteomes" id="UP000663193">
    <property type="component" value="Chromosome 2"/>
</dbReference>
<dbReference type="EMBL" id="CP069024">
    <property type="protein sequence ID" value="QRC93035.1"/>
    <property type="molecule type" value="Genomic_DNA"/>
</dbReference>
<gene>
    <name evidence="1" type="ORF">JI435_428800</name>
</gene>